<keyword evidence="2" id="KW-1185">Reference proteome</keyword>
<evidence type="ECO:0000313" key="1">
    <source>
        <dbReference type="EMBL" id="KKO44991.1"/>
    </source>
</evidence>
<evidence type="ECO:0000313" key="2">
    <source>
        <dbReference type="Proteomes" id="UP000034228"/>
    </source>
</evidence>
<dbReference type="Proteomes" id="UP000034228">
    <property type="component" value="Unassembled WGS sequence"/>
</dbReference>
<gene>
    <name evidence="1" type="ORF">WG68_12685</name>
</gene>
<reference evidence="1 2" key="1">
    <citation type="submission" date="2015-03" db="EMBL/GenBank/DDBJ databases">
        <title>Draft genome sequences of two protease-producing strains of Arsukibacterium isolated from two cold and alkaline environments.</title>
        <authorList>
            <person name="Lylloff J.E."/>
            <person name="Skov L.B."/>
            <person name="Jepsen M."/>
            <person name="Hallin P.F."/>
            <person name="Sorensen S.J."/>
            <person name="Stougaard P."/>
            <person name="Glaring M.A."/>
        </authorList>
    </citation>
    <scope>NUCLEOTIDE SEQUENCE [LARGE SCALE GENOMIC DNA]</scope>
    <source>
        <strain evidence="1 2">GCM72</strain>
    </source>
</reference>
<proteinExistence type="predicted"/>
<dbReference type="EMBL" id="LAHO01000012">
    <property type="protein sequence ID" value="KKO44991.1"/>
    <property type="molecule type" value="Genomic_DNA"/>
</dbReference>
<dbReference type="PATRIC" id="fig|336831.14.peg.1767"/>
<comment type="caution">
    <text evidence="1">The sequence shown here is derived from an EMBL/GenBank/DDBJ whole genome shotgun (WGS) entry which is preliminary data.</text>
</comment>
<dbReference type="AlphaFoldDB" id="A0A0M2V2X4"/>
<name>A0A0M2V2X4_9GAMM</name>
<sequence>MTIKWWEKTVEYLFVKKHVSETNLVMPLDGKDESQGDTILGNKNQWILIEFKKDKDSIVSEKKKFHDFNAAYNQLKDRDGHHHIIYGSPVRQGIKVTLALKSQTYFSFVENNSIESALQTGIKFEVFHQYVKEFISFKKSTEKDSGGVVLDTNSNVIGVSSTGEVIECMTMKEYVIKYIPELAPVQRVTNTNTLKR</sequence>
<organism evidence="1 2">
    <name type="scientific">Arsukibacterium ikkense</name>
    <dbReference type="NCBI Taxonomy" id="336831"/>
    <lineage>
        <taxon>Bacteria</taxon>
        <taxon>Pseudomonadati</taxon>
        <taxon>Pseudomonadota</taxon>
        <taxon>Gammaproteobacteria</taxon>
        <taxon>Chromatiales</taxon>
        <taxon>Chromatiaceae</taxon>
        <taxon>Arsukibacterium</taxon>
    </lineage>
</organism>
<dbReference type="OrthoDB" id="8451187at2"/>
<protein>
    <submittedName>
        <fullName evidence="1">Uncharacterized protein</fullName>
    </submittedName>
</protein>
<dbReference type="RefSeq" id="WP_046558072.1">
    <property type="nucleotide sequence ID" value="NZ_LAHO01000012.1"/>
</dbReference>
<accession>A0A0M2V2X4</accession>